<comment type="caution">
    <text evidence="6">The sequence shown here is derived from an EMBL/GenBank/DDBJ whole genome shotgun (WGS) entry which is preliminary data.</text>
</comment>
<dbReference type="AlphaFoldDB" id="A0A9D2S9Z7"/>
<dbReference type="Pfam" id="PF13416">
    <property type="entry name" value="SBP_bac_8"/>
    <property type="match status" value="1"/>
</dbReference>
<protein>
    <submittedName>
        <fullName evidence="6">Spermidine/putrescine ABC transporter substrate-binding protein</fullName>
    </submittedName>
</protein>
<evidence type="ECO:0000313" key="6">
    <source>
        <dbReference type="EMBL" id="HJB75391.1"/>
    </source>
</evidence>
<feature type="signal peptide" evidence="5">
    <location>
        <begin position="1"/>
        <end position="24"/>
    </location>
</feature>
<dbReference type="EMBL" id="DWXN01000012">
    <property type="protein sequence ID" value="HJB75391.1"/>
    <property type="molecule type" value="Genomic_DNA"/>
</dbReference>
<dbReference type="GO" id="GO:0015846">
    <property type="term" value="P:polyamine transport"/>
    <property type="evidence" value="ECO:0007669"/>
    <property type="project" value="InterPro"/>
</dbReference>
<name>A0A9D2S9Z7_9FIRM</name>
<reference evidence="6" key="2">
    <citation type="submission" date="2021-04" db="EMBL/GenBank/DDBJ databases">
        <authorList>
            <person name="Gilroy R."/>
        </authorList>
    </citation>
    <scope>NUCLEOTIDE SEQUENCE</scope>
    <source>
        <strain evidence="6">CHK188-16595</strain>
    </source>
</reference>
<dbReference type="GO" id="GO:0019808">
    <property type="term" value="F:polyamine binding"/>
    <property type="evidence" value="ECO:0007669"/>
    <property type="project" value="InterPro"/>
</dbReference>
<keyword evidence="4" id="KW-0574">Periplasm</keyword>
<organism evidence="6 7">
    <name type="scientific">Candidatus Eubacterium faecale</name>
    <dbReference type="NCBI Taxonomy" id="2838568"/>
    <lineage>
        <taxon>Bacteria</taxon>
        <taxon>Bacillati</taxon>
        <taxon>Bacillota</taxon>
        <taxon>Clostridia</taxon>
        <taxon>Eubacteriales</taxon>
        <taxon>Eubacteriaceae</taxon>
        <taxon>Eubacterium</taxon>
    </lineage>
</organism>
<dbReference type="PRINTS" id="PR00909">
    <property type="entry name" value="SPERMDNBNDNG"/>
</dbReference>
<dbReference type="CDD" id="cd13590">
    <property type="entry name" value="PBP2_PotD_PotF_like"/>
    <property type="match status" value="1"/>
</dbReference>
<dbReference type="PANTHER" id="PTHR30222">
    <property type="entry name" value="SPERMIDINE/PUTRESCINE-BINDING PERIPLASMIC PROTEIN"/>
    <property type="match status" value="1"/>
</dbReference>
<dbReference type="GO" id="GO:0042597">
    <property type="term" value="C:periplasmic space"/>
    <property type="evidence" value="ECO:0007669"/>
    <property type="project" value="UniProtKB-SubCell"/>
</dbReference>
<reference evidence="6" key="1">
    <citation type="journal article" date="2021" name="PeerJ">
        <title>Extensive microbial diversity within the chicken gut microbiome revealed by metagenomics and culture.</title>
        <authorList>
            <person name="Gilroy R."/>
            <person name="Ravi A."/>
            <person name="Getino M."/>
            <person name="Pursley I."/>
            <person name="Horton D.L."/>
            <person name="Alikhan N.F."/>
            <person name="Baker D."/>
            <person name="Gharbi K."/>
            <person name="Hall N."/>
            <person name="Watson M."/>
            <person name="Adriaenssens E.M."/>
            <person name="Foster-Nyarko E."/>
            <person name="Jarju S."/>
            <person name="Secka A."/>
            <person name="Antonio M."/>
            <person name="Oren A."/>
            <person name="Chaudhuri R.R."/>
            <person name="La Ragione R."/>
            <person name="Hildebrand F."/>
            <person name="Pallen M.J."/>
        </authorList>
    </citation>
    <scope>NUCLEOTIDE SEQUENCE</scope>
    <source>
        <strain evidence="6">CHK188-16595</strain>
    </source>
</reference>
<gene>
    <name evidence="6" type="ORF">IAA37_06955</name>
</gene>
<evidence type="ECO:0000313" key="7">
    <source>
        <dbReference type="Proteomes" id="UP000823877"/>
    </source>
</evidence>
<evidence type="ECO:0000256" key="3">
    <source>
        <dbReference type="ARBA" id="ARBA00022729"/>
    </source>
</evidence>
<evidence type="ECO:0000256" key="1">
    <source>
        <dbReference type="ARBA" id="ARBA00004418"/>
    </source>
</evidence>
<comment type="subcellular location">
    <subcellularLocation>
        <location evidence="1">Periplasm</location>
    </subcellularLocation>
</comment>
<dbReference type="InterPro" id="IPR001188">
    <property type="entry name" value="Sperm_putr-bd"/>
</dbReference>
<keyword evidence="3 5" id="KW-0732">Signal</keyword>
<dbReference type="SUPFAM" id="SSF53850">
    <property type="entry name" value="Periplasmic binding protein-like II"/>
    <property type="match status" value="1"/>
</dbReference>
<dbReference type="InterPro" id="IPR006059">
    <property type="entry name" value="SBP"/>
</dbReference>
<evidence type="ECO:0000256" key="4">
    <source>
        <dbReference type="ARBA" id="ARBA00022764"/>
    </source>
</evidence>
<proteinExistence type="predicted"/>
<sequence length="426" mass="48169">MKKILTLILCLVLCWAPVSVCAFAAEDDEIFTEEQIAYYENLGLQGTTVNVYNWGEYISDGSEGSMDVVSEFERLTGATVNYTNFESNENMYSKLAGGGVSYDVIVPSDYMIERLIDENMLLEIDWNNVPNRSLIAPQYQNLFYDPDQKYSLCYNVGTTALIYNTQLVDEVPTSWNVLWDEQYKGKVLMFNNSRDAFAIAQALLGQDFNTTNESDWNAAAELLAEQRDKVNPVYVMDEVFNLMESGEYAFATYYAGDYVLMNENNPDLAYAFPEEGVNIFYDAFCIPTCTQNKRGAEAFINFMHEPQVALENAEYIYYASPNLSVINNEEHSLHGNEAVYPAEMPKGQYFGNLPQNILELQADLWTKVKSGRLSTSSAADEKKIYIEFAAVLGIAVLCVAAKLIYDGKKKKFEDLSDVYGKNDYRS</sequence>
<dbReference type="Gene3D" id="3.40.190.10">
    <property type="entry name" value="Periplasmic binding protein-like II"/>
    <property type="match status" value="2"/>
</dbReference>
<keyword evidence="2" id="KW-0813">Transport</keyword>
<evidence type="ECO:0000256" key="5">
    <source>
        <dbReference type="SAM" id="SignalP"/>
    </source>
</evidence>
<feature type="chain" id="PRO_5039371236" evidence="5">
    <location>
        <begin position="25"/>
        <end position="426"/>
    </location>
</feature>
<dbReference type="Proteomes" id="UP000823877">
    <property type="component" value="Unassembled WGS sequence"/>
</dbReference>
<accession>A0A9D2S9Z7</accession>
<evidence type="ECO:0000256" key="2">
    <source>
        <dbReference type="ARBA" id="ARBA00022448"/>
    </source>
</evidence>
<dbReference type="PANTHER" id="PTHR30222:SF17">
    <property type="entry name" value="SPERMIDINE_PUTRESCINE-BINDING PERIPLASMIC PROTEIN"/>
    <property type="match status" value="1"/>
</dbReference>